<evidence type="ECO:0000313" key="4">
    <source>
        <dbReference type="Proteomes" id="UP000618931"/>
    </source>
</evidence>
<dbReference type="RefSeq" id="WP_196293321.1">
    <property type="nucleotide sequence ID" value="NZ_JADQDM010000005.1"/>
</dbReference>
<proteinExistence type="predicted"/>
<feature type="compositionally biased region" description="Polar residues" evidence="1">
    <location>
        <begin position="16"/>
        <end position="32"/>
    </location>
</feature>
<protein>
    <submittedName>
        <fullName evidence="3">PA2169 family four-helix-bundle protein</fullName>
    </submittedName>
</protein>
<organism evidence="3 4">
    <name type="scientific">Hymenobacter ruricola</name>
    <dbReference type="NCBI Taxonomy" id="2791023"/>
    <lineage>
        <taxon>Bacteria</taxon>
        <taxon>Pseudomonadati</taxon>
        <taxon>Bacteroidota</taxon>
        <taxon>Cytophagia</taxon>
        <taxon>Cytophagales</taxon>
        <taxon>Hymenobacteraceae</taxon>
        <taxon>Hymenobacter</taxon>
    </lineage>
</organism>
<dbReference type="EMBL" id="JADQDM010000005">
    <property type="protein sequence ID" value="MBF9221867.1"/>
    <property type="molecule type" value="Genomic_DNA"/>
</dbReference>
<dbReference type="Gene3D" id="1.20.1260.10">
    <property type="match status" value="1"/>
</dbReference>
<dbReference type="NCBIfam" id="TIGR02284">
    <property type="entry name" value="PA2169 family four-helix-bundle protein"/>
    <property type="match status" value="1"/>
</dbReference>
<feature type="domain" description="DUF2383" evidence="2">
    <location>
        <begin position="118"/>
        <end position="224"/>
    </location>
</feature>
<comment type="caution">
    <text evidence="3">The sequence shown here is derived from an EMBL/GenBank/DDBJ whole genome shotgun (WGS) entry which is preliminary data.</text>
</comment>
<evidence type="ECO:0000259" key="2">
    <source>
        <dbReference type="Pfam" id="PF09537"/>
    </source>
</evidence>
<feature type="compositionally biased region" description="Low complexity" evidence="1">
    <location>
        <begin position="1"/>
        <end position="15"/>
    </location>
</feature>
<keyword evidence="4" id="KW-1185">Reference proteome</keyword>
<dbReference type="InterPro" id="IPR012347">
    <property type="entry name" value="Ferritin-like"/>
</dbReference>
<name>A0ABS0I5L2_9BACT</name>
<evidence type="ECO:0000256" key="1">
    <source>
        <dbReference type="SAM" id="MobiDB-lite"/>
    </source>
</evidence>
<accession>A0ABS0I5L2</accession>
<dbReference type="Proteomes" id="UP000618931">
    <property type="component" value="Unassembled WGS sequence"/>
</dbReference>
<dbReference type="Pfam" id="PF09537">
    <property type="entry name" value="DUF2383"/>
    <property type="match status" value="1"/>
</dbReference>
<reference evidence="3 4" key="1">
    <citation type="submission" date="2020-11" db="EMBL/GenBank/DDBJ databases">
        <authorList>
            <person name="Kim M.K."/>
        </authorList>
    </citation>
    <scope>NUCLEOTIDE SEQUENCE [LARGE SCALE GENOMIC DNA]</scope>
    <source>
        <strain evidence="3 4">BT662</strain>
    </source>
</reference>
<gene>
    <name evidence="3" type="ORF">I2H31_12210</name>
</gene>
<sequence>MDPTTTSPEATPTSAINDGNDNATPNGTADTNASGGSAAGDLLAKAQPLLDKAQQWLKDGNAKELLNKVPASLKNVGTSATTGFNKLSTTQKVVGGALLVAGATYLARRGKGKRAQATTVNELLYFVNDRIEGYRRAADESQDGQHRSFYLQLVSQSQQFANQLNAYLDQEGRGRQNSTTLKGKLYRAFMDAKAAVTGRDEKSIIGSNIYGEEWAIKAYEDALDSNTLTGPIRRAVEHQFAQSKKTYNDLKRMDTGNR</sequence>
<evidence type="ECO:0000313" key="3">
    <source>
        <dbReference type="EMBL" id="MBF9221867.1"/>
    </source>
</evidence>
<dbReference type="InterPro" id="IPR011971">
    <property type="entry name" value="CHP02284"/>
</dbReference>
<feature type="region of interest" description="Disordered" evidence="1">
    <location>
        <begin position="1"/>
        <end position="37"/>
    </location>
</feature>
<dbReference type="InterPro" id="IPR019052">
    <property type="entry name" value="DUF2383"/>
</dbReference>